<gene>
    <name evidence="1" type="ORF">S01H1_49009</name>
</gene>
<dbReference type="EMBL" id="BARS01031496">
    <property type="protein sequence ID" value="GAG18798.1"/>
    <property type="molecule type" value="Genomic_DNA"/>
</dbReference>
<proteinExistence type="predicted"/>
<organism evidence="1">
    <name type="scientific">marine sediment metagenome</name>
    <dbReference type="NCBI Taxonomy" id="412755"/>
    <lineage>
        <taxon>unclassified sequences</taxon>
        <taxon>metagenomes</taxon>
        <taxon>ecological metagenomes</taxon>
    </lineage>
</organism>
<comment type="caution">
    <text evidence="1">The sequence shown here is derived from an EMBL/GenBank/DDBJ whole genome shotgun (WGS) entry which is preliminary data.</text>
</comment>
<protein>
    <submittedName>
        <fullName evidence="1">Uncharacterized protein</fullName>
    </submittedName>
</protein>
<accession>X0W2C9</accession>
<name>X0W2C9_9ZZZZ</name>
<evidence type="ECO:0000313" key="1">
    <source>
        <dbReference type="EMBL" id="GAG18798.1"/>
    </source>
</evidence>
<dbReference type="AlphaFoldDB" id="X0W2C9"/>
<sequence>MGKQIRHLFLKEAPAVDPALCPTWQENLRDGSYLMAMNEQINGFLCRYLVLEDTSSVSINQLIHKHCKLGLALL</sequence>
<reference evidence="1" key="1">
    <citation type="journal article" date="2014" name="Front. Microbiol.">
        <title>High frequency of phylogenetically diverse reductive dehalogenase-homologous genes in deep subseafloor sedimentary metagenomes.</title>
        <authorList>
            <person name="Kawai M."/>
            <person name="Futagami T."/>
            <person name="Toyoda A."/>
            <person name="Takaki Y."/>
            <person name="Nishi S."/>
            <person name="Hori S."/>
            <person name="Arai W."/>
            <person name="Tsubouchi T."/>
            <person name="Morono Y."/>
            <person name="Uchiyama I."/>
            <person name="Ito T."/>
            <person name="Fujiyama A."/>
            <person name="Inagaki F."/>
            <person name="Takami H."/>
        </authorList>
    </citation>
    <scope>NUCLEOTIDE SEQUENCE</scope>
    <source>
        <strain evidence="1">Expedition CK06-06</strain>
    </source>
</reference>
<feature type="non-terminal residue" evidence="1">
    <location>
        <position position="74"/>
    </location>
</feature>